<evidence type="ECO:0000256" key="3">
    <source>
        <dbReference type="ARBA" id="ARBA00023082"/>
    </source>
</evidence>
<dbReference type="STRING" id="886293.Sinac_2787"/>
<dbReference type="OrthoDB" id="285651at2"/>
<evidence type="ECO:0000259" key="8">
    <source>
        <dbReference type="Pfam" id="PF08281"/>
    </source>
</evidence>
<evidence type="ECO:0000256" key="4">
    <source>
        <dbReference type="ARBA" id="ARBA00023163"/>
    </source>
</evidence>
<dbReference type="PANTHER" id="PTHR43133:SF51">
    <property type="entry name" value="RNA POLYMERASE SIGMA FACTOR"/>
    <property type="match status" value="1"/>
</dbReference>
<proteinExistence type="inferred from homology"/>
<dbReference type="PANTHER" id="PTHR43133">
    <property type="entry name" value="RNA POLYMERASE ECF-TYPE SIGMA FACTO"/>
    <property type="match status" value="1"/>
</dbReference>
<dbReference type="InterPro" id="IPR013249">
    <property type="entry name" value="RNA_pol_sigma70_r4_t2"/>
</dbReference>
<dbReference type="RefSeq" id="WP_015246231.1">
    <property type="nucleotide sequence ID" value="NC_019892.1"/>
</dbReference>
<reference evidence="9 10" key="1">
    <citation type="submission" date="2012-02" db="EMBL/GenBank/DDBJ databases">
        <title>Complete sequence of chromosome of Singulisphaera acidiphila DSM 18658.</title>
        <authorList>
            <consortium name="US DOE Joint Genome Institute (JGI-PGF)"/>
            <person name="Lucas S."/>
            <person name="Copeland A."/>
            <person name="Lapidus A."/>
            <person name="Glavina del Rio T."/>
            <person name="Dalin E."/>
            <person name="Tice H."/>
            <person name="Bruce D."/>
            <person name="Goodwin L."/>
            <person name="Pitluck S."/>
            <person name="Peters L."/>
            <person name="Ovchinnikova G."/>
            <person name="Chertkov O."/>
            <person name="Kyrpides N."/>
            <person name="Mavromatis K."/>
            <person name="Ivanova N."/>
            <person name="Brettin T."/>
            <person name="Detter J.C."/>
            <person name="Han C."/>
            <person name="Larimer F."/>
            <person name="Land M."/>
            <person name="Hauser L."/>
            <person name="Markowitz V."/>
            <person name="Cheng J.-F."/>
            <person name="Hugenholtz P."/>
            <person name="Woyke T."/>
            <person name="Wu D."/>
            <person name="Tindall B."/>
            <person name="Pomrenke H."/>
            <person name="Brambilla E."/>
            <person name="Klenk H.-P."/>
            <person name="Eisen J.A."/>
        </authorList>
    </citation>
    <scope>NUCLEOTIDE SEQUENCE [LARGE SCALE GENOMIC DNA]</scope>
    <source>
        <strain evidence="10">ATCC BAA-1392 / DSM 18658 / VKM B-2454 / MOB10</strain>
    </source>
</reference>
<gene>
    <name evidence="9" type="ordered locus">Sinac_2787</name>
</gene>
<evidence type="ECO:0000256" key="5">
    <source>
        <dbReference type="SAM" id="MobiDB-lite"/>
    </source>
</evidence>
<keyword evidence="4" id="KW-0804">Transcription</keyword>
<dbReference type="EMBL" id="CP003364">
    <property type="protein sequence ID" value="AGA27080.1"/>
    <property type="molecule type" value="Genomic_DNA"/>
</dbReference>
<dbReference type="InterPro" id="IPR007627">
    <property type="entry name" value="RNA_pol_sigma70_r2"/>
</dbReference>
<feature type="compositionally biased region" description="Basic and acidic residues" evidence="5">
    <location>
        <begin position="312"/>
        <end position="333"/>
    </location>
</feature>
<name>L0DDY6_SINAD</name>
<dbReference type="eggNOG" id="COG1595">
    <property type="taxonomic scope" value="Bacteria"/>
</dbReference>
<organism evidence="9 10">
    <name type="scientific">Singulisphaera acidiphila (strain ATCC BAA-1392 / DSM 18658 / VKM B-2454 / MOB10)</name>
    <dbReference type="NCBI Taxonomy" id="886293"/>
    <lineage>
        <taxon>Bacteria</taxon>
        <taxon>Pseudomonadati</taxon>
        <taxon>Planctomycetota</taxon>
        <taxon>Planctomycetia</taxon>
        <taxon>Isosphaerales</taxon>
        <taxon>Isosphaeraceae</taxon>
        <taxon>Singulisphaera</taxon>
    </lineage>
</organism>
<sequence>MAIRNSVVVDPIQTLFGGGAVAGLTDGQLLERFATRRGEDAEIAFTALVTRHGPMVFGVCRSLLRNPHDAEDAFQAAFLVLARKAGALHQPELVGPWLYGVAHRTARQVKAGNERRRRREAEAAMSGAKVAIDAGGNVLTPSVREEIEALHEEIERLPERYRTAIVLCDLQGLTHEEAARRLGRPVGTVSARISRARDRLRGRLSRRGVALPGGLLAAAGATGQASAMPAALADSTIKIAMTVSMGLKAGAVPASIAALSQGVARTMFLTKIETVIATLLLAGAAAGSVAVVAQQASPPRNAPQVNGPAQKSSEEAPAKTPETETQKQAPREAELIVRSAANLRKIARGIHAYLDANKRFPPPAIYGADGKPLLSWRVAILPFIGEKGLYDQFKLDEPWDGPHNKTLLEKMPKVYAPVAPRSRPTDATYYQGFAGKSAFFEGTRGIAMVEAGNPFPEIPDGTSCTLMVVEGGNAVPWSKPEDLHYVPGQPSPKLGGQFKNGFVALTADGATHFIDRSLDSQILNAIITRNGGEIINSTNLGEGITP</sequence>
<feature type="region of interest" description="Disordered" evidence="5">
    <location>
        <begin position="297"/>
        <end position="333"/>
    </location>
</feature>
<dbReference type="InterPro" id="IPR013325">
    <property type="entry name" value="RNA_pol_sigma_r2"/>
</dbReference>
<feature type="domain" description="RNA polymerase sigma factor 70 region 4 type 2" evidence="8">
    <location>
        <begin position="148"/>
        <end position="200"/>
    </location>
</feature>
<dbReference type="GO" id="GO:0016987">
    <property type="term" value="F:sigma factor activity"/>
    <property type="evidence" value="ECO:0007669"/>
    <property type="project" value="UniProtKB-KW"/>
</dbReference>
<dbReference type="Pfam" id="PF04542">
    <property type="entry name" value="Sigma70_r2"/>
    <property type="match status" value="1"/>
</dbReference>
<keyword evidence="3" id="KW-0731">Sigma factor</keyword>
<dbReference type="Proteomes" id="UP000010798">
    <property type="component" value="Chromosome"/>
</dbReference>
<feature type="domain" description="RNA polymerase sigma-70 region 2" evidence="6">
    <location>
        <begin position="48"/>
        <end position="108"/>
    </location>
</feature>
<dbReference type="Pfam" id="PF08281">
    <property type="entry name" value="Sigma70_r4_2"/>
    <property type="match status" value="1"/>
</dbReference>
<feature type="domain" description="DUF1559" evidence="7">
    <location>
        <begin position="337"/>
        <end position="484"/>
    </location>
</feature>
<evidence type="ECO:0000259" key="7">
    <source>
        <dbReference type="Pfam" id="PF07596"/>
    </source>
</evidence>
<evidence type="ECO:0000256" key="1">
    <source>
        <dbReference type="ARBA" id="ARBA00010641"/>
    </source>
</evidence>
<dbReference type="InterPro" id="IPR013324">
    <property type="entry name" value="RNA_pol_sigma_r3/r4-like"/>
</dbReference>
<evidence type="ECO:0000259" key="6">
    <source>
        <dbReference type="Pfam" id="PF04542"/>
    </source>
</evidence>
<dbReference type="InterPro" id="IPR039425">
    <property type="entry name" value="RNA_pol_sigma-70-like"/>
</dbReference>
<dbReference type="SUPFAM" id="SSF88659">
    <property type="entry name" value="Sigma3 and sigma4 domains of RNA polymerase sigma factors"/>
    <property type="match status" value="1"/>
</dbReference>
<keyword evidence="10" id="KW-1185">Reference proteome</keyword>
<comment type="similarity">
    <text evidence="1">Belongs to the sigma-70 factor family. ECF subfamily.</text>
</comment>
<dbReference type="CDD" id="cd06171">
    <property type="entry name" value="Sigma70_r4"/>
    <property type="match status" value="1"/>
</dbReference>
<evidence type="ECO:0000313" key="10">
    <source>
        <dbReference type="Proteomes" id="UP000010798"/>
    </source>
</evidence>
<dbReference type="NCBIfam" id="TIGR02937">
    <property type="entry name" value="sigma70-ECF"/>
    <property type="match status" value="1"/>
</dbReference>
<accession>L0DDY6</accession>
<dbReference type="SUPFAM" id="SSF88946">
    <property type="entry name" value="Sigma2 domain of RNA polymerase sigma factors"/>
    <property type="match status" value="1"/>
</dbReference>
<dbReference type="AlphaFoldDB" id="L0DDY6"/>
<dbReference type="Pfam" id="PF07596">
    <property type="entry name" value="SBP_bac_10"/>
    <property type="match status" value="1"/>
</dbReference>
<dbReference type="Gene3D" id="1.10.10.10">
    <property type="entry name" value="Winged helix-like DNA-binding domain superfamily/Winged helix DNA-binding domain"/>
    <property type="match status" value="1"/>
</dbReference>
<protein>
    <submittedName>
        <fullName evidence="9">RNA polymerase sigma factor, sigma-70 family</fullName>
    </submittedName>
</protein>
<evidence type="ECO:0000313" key="9">
    <source>
        <dbReference type="EMBL" id="AGA27080.1"/>
    </source>
</evidence>
<keyword evidence="2" id="KW-0805">Transcription regulation</keyword>
<dbReference type="InterPro" id="IPR036388">
    <property type="entry name" value="WH-like_DNA-bd_sf"/>
</dbReference>
<evidence type="ECO:0000256" key="2">
    <source>
        <dbReference type="ARBA" id="ARBA00023015"/>
    </source>
</evidence>
<dbReference type="HOGENOM" id="CLU_498646_0_0_0"/>
<dbReference type="InterPro" id="IPR014284">
    <property type="entry name" value="RNA_pol_sigma-70_dom"/>
</dbReference>
<dbReference type="GO" id="GO:0003677">
    <property type="term" value="F:DNA binding"/>
    <property type="evidence" value="ECO:0007669"/>
    <property type="project" value="InterPro"/>
</dbReference>
<dbReference type="InterPro" id="IPR011453">
    <property type="entry name" value="DUF1559"/>
</dbReference>
<dbReference type="Gene3D" id="1.10.1740.10">
    <property type="match status" value="1"/>
</dbReference>
<dbReference type="GO" id="GO:0006352">
    <property type="term" value="P:DNA-templated transcription initiation"/>
    <property type="evidence" value="ECO:0007669"/>
    <property type="project" value="InterPro"/>
</dbReference>
<dbReference type="KEGG" id="saci:Sinac_2787"/>